<keyword evidence="7 8" id="KW-0472">Membrane</keyword>
<feature type="transmembrane region" description="Helical" evidence="8">
    <location>
        <begin position="107"/>
        <end position="129"/>
    </location>
</feature>
<feature type="transmembrane region" description="Helical" evidence="8">
    <location>
        <begin position="141"/>
        <end position="168"/>
    </location>
</feature>
<gene>
    <name evidence="10" type="ORF">FZC37_02975</name>
</gene>
<dbReference type="PROSITE" id="PS50850">
    <property type="entry name" value="MFS"/>
    <property type="match status" value="1"/>
</dbReference>
<accession>A0A5C0UJA0</accession>
<feature type="transmembrane region" description="Helical" evidence="8">
    <location>
        <begin position="50"/>
        <end position="69"/>
    </location>
</feature>
<keyword evidence="4 8" id="KW-0812">Transmembrane</keyword>
<dbReference type="PANTHER" id="PTHR43528">
    <property type="entry name" value="ALPHA-KETOGLUTARATE PERMEASE"/>
    <property type="match status" value="1"/>
</dbReference>
<dbReference type="KEGG" id="snay:FZC37_02975"/>
<evidence type="ECO:0000259" key="9">
    <source>
        <dbReference type="PROSITE" id="PS50850"/>
    </source>
</evidence>
<name>A0A5C0UJA0_9RICK</name>
<proteinExistence type="predicted"/>
<feature type="transmembrane region" description="Helical" evidence="8">
    <location>
        <begin position="310"/>
        <end position="333"/>
    </location>
</feature>
<dbReference type="GO" id="GO:0005886">
    <property type="term" value="C:plasma membrane"/>
    <property type="evidence" value="ECO:0007669"/>
    <property type="project" value="UniProtKB-SubCell"/>
</dbReference>
<sequence>MKRDYGKFAALSSIGAALEYYDYVLFGLSAQYIAQVFFPNSGGGQGFVKTVFVFSAAPWARSLLGILLFSFLRRMDVRRSLILSMMLMAFSTFAIGIIPSVEVIGVLAPVLLIVFRSLQGAAFAVELPYNLHFGSDYLGRYFSLFTSVIISSFTLGSIIAHVVMWSMTHYFSCAQIVEKYWRIPFLLGGVLGVLGYFMRRNVSVTSKEALTIPKVKVHNIMLAFSMLMIQGLLITNAAYFSSTLTSLYSFSHEKVYFASLIGLFASFIFAPCIGFFTYRTNIRYSLLFSISIGVMLLPLSFFLLERFGTVTLFTCLYQFVTTCFAAVIPVFCTRVLGIKGIAMAFVYNFVWPISALSIILVRNYGFTPIICIYILLLILSFVVVNRFKSHVSET</sequence>
<dbReference type="SUPFAM" id="SSF103473">
    <property type="entry name" value="MFS general substrate transporter"/>
    <property type="match status" value="1"/>
</dbReference>
<evidence type="ECO:0000313" key="11">
    <source>
        <dbReference type="Proteomes" id="UP000323844"/>
    </source>
</evidence>
<dbReference type="InterPro" id="IPR036259">
    <property type="entry name" value="MFS_trans_sf"/>
</dbReference>
<dbReference type="RefSeq" id="WP_148952230.1">
    <property type="nucleotide sequence ID" value="NZ_CP043312.1"/>
</dbReference>
<keyword evidence="11" id="KW-1185">Reference proteome</keyword>
<evidence type="ECO:0000256" key="1">
    <source>
        <dbReference type="ARBA" id="ARBA00004651"/>
    </source>
</evidence>
<dbReference type="InterPro" id="IPR020846">
    <property type="entry name" value="MFS_dom"/>
</dbReference>
<keyword evidence="3" id="KW-1003">Cell membrane</keyword>
<evidence type="ECO:0000313" key="10">
    <source>
        <dbReference type="EMBL" id="QEK39869.1"/>
    </source>
</evidence>
<evidence type="ECO:0000256" key="3">
    <source>
        <dbReference type="ARBA" id="ARBA00022475"/>
    </source>
</evidence>
<dbReference type="EMBL" id="CP043312">
    <property type="protein sequence ID" value="QEK39869.1"/>
    <property type="molecule type" value="Genomic_DNA"/>
</dbReference>
<protein>
    <submittedName>
        <fullName evidence="10">MHS family MFS transporter</fullName>
    </submittedName>
</protein>
<evidence type="ECO:0000256" key="4">
    <source>
        <dbReference type="ARBA" id="ARBA00022692"/>
    </source>
</evidence>
<feature type="transmembrane region" description="Helical" evidence="8">
    <location>
        <begin position="20"/>
        <end position="38"/>
    </location>
</feature>
<dbReference type="AlphaFoldDB" id="A0A5C0UJA0"/>
<comment type="subcellular location">
    <subcellularLocation>
        <location evidence="1">Cell membrane</location>
        <topology evidence="1">Multi-pass membrane protein</topology>
    </subcellularLocation>
</comment>
<feature type="domain" description="Major facilitator superfamily (MFS) profile" evidence="9">
    <location>
        <begin position="8"/>
        <end position="394"/>
    </location>
</feature>
<feature type="transmembrane region" description="Helical" evidence="8">
    <location>
        <begin position="284"/>
        <end position="304"/>
    </location>
</feature>
<evidence type="ECO:0000256" key="6">
    <source>
        <dbReference type="ARBA" id="ARBA00022989"/>
    </source>
</evidence>
<dbReference type="Proteomes" id="UP000323844">
    <property type="component" value="Chromosome"/>
</dbReference>
<feature type="transmembrane region" description="Helical" evidence="8">
    <location>
        <begin position="340"/>
        <end position="360"/>
    </location>
</feature>
<dbReference type="InterPro" id="IPR051084">
    <property type="entry name" value="H+-coupled_symporters"/>
</dbReference>
<feature type="transmembrane region" description="Helical" evidence="8">
    <location>
        <begin position="255"/>
        <end position="277"/>
    </location>
</feature>
<evidence type="ECO:0000256" key="7">
    <source>
        <dbReference type="ARBA" id="ARBA00023136"/>
    </source>
</evidence>
<keyword evidence="2" id="KW-0813">Transport</keyword>
<evidence type="ECO:0000256" key="8">
    <source>
        <dbReference type="SAM" id="Phobius"/>
    </source>
</evidence>
<organism evidence="10 11">
    <name type="scientific">Candidatus Sneabacter namystus</name>
    <dbReference type="NCBI Taxonomy" id="2601646"/>
    <lineage>
        <taxon>Bacteria</taxon>
        <taxon>Pseudomonadati</taxon>
        <taxon>Pseudomonadota</taxon>
        <taxon>Alphaproteobacteria</taxon>
        <taxon>Rickettsiales</taxon>
        <taxon>Rickettsiaceae</taxon>
        <taxon>Rickettsieae</taxon>
        <taxon>Candidatus Sneabacter</taxon>
    </lineage>
</organism>
<keyword evidence="6 8" id="KW-1133">Transmembrane helix</keyword>
<feature type="transmembrane region" description="Helical" evidence="8">
    <location>
        <begin position="180"/>
        <end position="198"/>
    </location>
</feature>
<feature type="transmembrane region" description="Helical" evidence="8">
    <location>
        <begin position="81"/>
        <end position="101"/>
    </location>
</feature>
<reference evidence="10 11" key="1">
    <citation type="submission" date="2019-08" db="EMBL/GenBank/DDBJ databases">
        <title>Highly reduced genomes of protist endosymbionts show evolutionary convergence.</title>
        <authorList>
            <person name="George E."/>
            <person name="Husnik F."/>
            <person name="Tashyreva D."/>
            <person name="Prokopchuk G."/>
            <person name="Horak A."/>
            <person name="Kwong W.K."/>
            <person name="Lukes J."/>
            <person name="Keeling P.J."/>
        </authorList>
    </citation>
    <scope>NUCLEOTIDE SEQUENCE [LARGE SCALE GENOMIC DNA]</scope>
    <source>
        <strain evidence="10">1621</strain>
    </source>
</reference>
<feature type="transmembrane region" description="Helical" evidence="8">
    <location>
        <begin position="219"/>
        <end position="240"/>
    </location>
</feature>
<feature type="transmembrane region" description="Helical" evidence="8">
    <location>
        <begin position="366"/>
        <end position="384"/>
    </location>
</feature>
<dbReference type="PANTHER" id="PTHR43528:SF1">
    <property type="entry name" value="ALPHA-KETOGLUTARATE PERMEASE"/>
    <property type="match status" value="1"/>
</dbReference>
<dbReference type="GO" id="GO:0015293">
    <property type="term" value="F:symporter activity"/>
    <property type="evidence" value="ECO:0007669"/>
    <property type="project" value="UniProtKB-KW"/>
</dbReference>
<dbReference type="Gene3D" id="1.20.1250.20">
    <property type="entry name" value="MFS general substrate transporter like domains"/>
    <property type="match status" value="1"/>
</dbReference>
<keyword evidence="5" id="KW-0769">Symport</keyword>
<dbReference type="OrthoDB" id="975789at2"/>
<evidence type="ECO:0000256" key="5">
    <source>
        <dbReference type="ARBA" id="ARBA00022847"/>
    </source>
</evidence>
<evidence type="ECO:0000256" key="2">
    <source>
        <dbReference type="ARBA" id="ARBA00022448"/>
    </source>
</evidence>